<sequence length="155" mass="17283">LLSVGRITESGYSLHFSKSELRIIDSGKRIVGRIEKTNDLYQTRTRRQATAYASDEQRQLLVTPDELHRLMGHIPLDAAKKLAGAVDGLKLDKSAVDPTDECSSCLAGRMTRKQIATPEHPKVAENVGDKVYSDLWGPAPVQTNQHKRYYASFTD</sequence>
<dbReference type="EMBL" id="KN881052">
    <property type="protein sequence ID" value="KIY61107.1"/>
    <property type="molecule type" value="Genomic_DNA"/>
</dbReference>
<dbReference type="AlphaFoldDB" id="A0A0D7AS96"/>
<accession>A0A0D7AS96</accession>
<proteinExistence type="predicted"/>
<dbReference type="Proteomes" id="UP000054007">
    <property type="component" value="Unassembled WGS sequence"/>
</dbReference>
<gene>
    <name evidence="1" type="ORF">CYLTODRAFT_333372</name>
</gene>
<protein>
    <recommendedName>
        <fullName evidence="3">GAG-pre-integrase domain-containing protein</fullName>
    </recommendedName>
</protein>
<feature type="non-terminal residue" evidence="1">
    <location>
        <position position="155"/>
    </location>
</feature>
<evidence type="ECO:0008006" key="3">
    <source>
        <dbReference type="Google" id="ProtNLM"/>
    </source>
</evidence>
<evidence type="ECO:0000313" key="2">
    <source>
        <dbReference type="Proteomes" id="UP000054007"/>
    </source>
</evidence>
<name>A0A0D7AS96_9AGAR</name>
<dbReference type="STRING" id="1314674.A0A0D7AS96"/>
<reference evidence="1 2" key="1">
    <citation type="journal article" date="2015" name="Fungal Genet. Biol.">
        <title>Evolution of novel wood decay mechanisms in Agaricales revealed by the genome sequences of Fistulina hepatica and Cylindrobasidium torrendii.</title>
        <authorList>
            <person name="Floudas D."/>
            <person name="Held B.W."/>
            <person name="Riley R."/>
            <person name="Nagy L.G."/>
            <person name="Koehler G."/>
            <person name="Ransdell A.S."/>
            <person name="Younus H."/>
            <person name="Chow J."/>
            <person name="Chiniquy J."/>
            <person name="Lipzen A."/>
            <person name="Tritt A."/>
            <person name="Sun H."/>
            <person name="Haridas S."/>
            <person name="LaButti K."/>
            <person name="Ohm R.A."/>
            <person name="Kues U."/>
            <person name="Blanchette R.A."/>
            <person name="Grigoriev I.V."/>
            <person name="Minto R.E."/>
            <person name="Hibbett D.S."/>
        </authorList>
    </citation>
    <scope>NUCLEOTIDE SEQUENCE [LARGE SCALE GENOMIC DNA]</scope>
    <source>
        <strain evidence="1 2">FP15055 ss-10</strain>
    </source>
</reference>
<feature type="non-terminal residue" evidence="1">
    <location>
        <position position="1"/>
    </location>
</feature>
<evidence type="ECO:0000313" key="1">
    <source>
        <dbReference type="EMBL" id="KIY61107.1"/>
    </source>
</evidence>
<dbReference type="OrthoDB" id="7691805at2759"/>
<organism evidence="1 2">
    <name type="scientific">Cylindrobasidium torrendii FP15055 ss-10</name>
    <dbReference type="NCBI Taxonomy" id="1314674"/>
    <lineage>
        <taxon>Eukaryota</taxon>
        <taxon>Fungi</taxon>
        <taxon>Dikarya</taxon>
        <taxon>Basidiomycota</taxon>
        <taxon>Agaricomycotina</taxon>
        <taxon>Agaricomycetes</taxon>
        <taxon>Agaricomycetidae</taxon>
        <taxon>Agaricales</taxon>
        <taxon>Marasmiineae</taxon>
        <taxon>Physalacriaceae</taxon>
        <taxon>Cylindrobasidium</taxon>
    </lineage>
</organism>
<keyword evidence="2" id="KW-1185">Reference proteome</keyword>